<sequence>MTPNPGLPEFVVVGYVDDVQFIMYDSDRKELIPREQWMVASEGPLALQRKKVLVQEQEQNIKWYTQVLLARTNQSGGIHTYQTQFGCDLSDDGTRSGFHQRGWDGQDFISFDKEHMVWVTPVPWGESIKNKWDQNMASNLGWKHYLEEECIEWLRKYLEYGQKILKAVAPIVSFTRLGDSNRLSCVVTGFYPQAIEVNLCRDGVVIDETLSSGILPNHDRTSQIRKWVEFDPEDQAEYSCRVEHSGLNEALMVIYVPKPHSQVPVIIGMVLRILGLLIALIIVAVLIYNKKGRGKRGYNP</sequence>
<dbReference type="GO" id="GO:0006955">
    <property type="term" value="P:immune response"/>
    <property type="evidence" value="ECO:0007669"/>
    <property type="project" value="TreeGrafter"/>
</dbReference>
<keyword evidence="1" id="KW-0325">Glycoprotein</keyword>
<keyword evidence="3" id="KW-1133">Transmembrane helix</keyword>
<dbReference type="Proteomes" id="UP000288216">
    <property type="component" value="Unassembled WGS sequence"/>
</dbReference>
<dbReference type="Pfam" id="PF00129">
    <property type="entry name" value="MHC_I"/>
    <property type="match status" value="1"/>
</dbReference>
<dbReference type="SUPFAM" id="SSF48726">
    <property type="entry name" value="Immunoglobulin"/>
    <property type="match status" value="1"/>
</dbReference>
<evidence type="ECO:0000313" key="6">
    <source>
        <dbReference type="Proteomes" id="UP000288216"/>
    </source>
</evidence>
<dbReference type="OrthoDB" id="8936120at2759"/>
<dbReference type="OMA" id="GCELMEG"/>
<organism evidence="5 6">
    <name type="scientific">Scyliorhinus torazame</name>
    <name type="common">Cloudy catshark</name>
    <name type="synonym">Catulus torazame</name>
    <dbReference type="NCBI Taxonomy" id="75743"/>
    <lineage>
        <taxon>Eukaryota</taxon>
        <taxon>Metazoa</taxon>
        <taxon>Chordata</taxon>
        <taxon>Craniata</taxon>
        <taxon>Vertebrata</taxon>
        <taxon>Chondrichthyes</taxon>
        <taxon>Elasmobranchii</taxon>
        <taxon>Galeomorphii</taxon>
        <taxon>Galeoidea</taxon>
        <taxon>Carcharhiniformes</taxon>
        <taxon>Scyliorhinidae</taxon>
        <taxon>Scyliorhinus</taxon>
    </lineage>
</organism>
<keyword evidence="3" id="KW-0812">Transmembrane</keyword>
<dbReference type="InterPro" id="IPR011161">
    <property type="entry name" value="MHC_I-like_Ag-recog"/>
</dbReference>
<evidence type="ECO:0000256" key="1">
    <source>
        <dbReference type="ARBA" id="ARBA00023180"/>
    </source>
</evidence>
<dbReference type="InterPro" id="IPR037055">
    <property type="entry name" value="MHC_I-like_Ag-recog_sf"/>
</dbReference>
<dbReference type="PANTHER" id="PTHR16675:SF235">
    <property type="entry name" value="SHKT DOMAIN-CONTAINING PROTEIN"/>
    <property type="match status" value="1"/>
</dbReference>
<evidence type="ECO:0000259" key="4">
    <source>
        <dbReference type="PROSITE" id="PS50835"/>
    </source>
</evidence>
<dbReference type="SUPFAM" id="SSF54452">
    <property type="entry name" value="MHC antigen-recognition domain"/>
    <property type="match status" value="1"/>
</dbReference>
<name>A0A401NYY6_SCYTO</name>
<feature type="transmembrane region" description="Helical" evidence="3">
    <location>
        <begin position="265"/>
        <end position="288"/>
    </location>
</feature>
<dbReference type="InterPro" id="IPR003597">
    <property type="entry name" value="Ig_C1-set"/>
</dbReference>
<reference evidence="5 6" key="1">
    <citation type="journal article" date="2018" name="Nat. Ecol. Evol.">
        <title>Shark genomes provide insights into elasmobranch evolution and the origin of vertebrates.</title>
        <authorList>
            <person name="Hara Y"/>
            <person name="Yamaguchi K"/>
            <person name="Onimaru K"/>
            <person name="Kadota M"/>
            <person name="Koyanagi M"/>
            <person name="Keeley SD"/>
            <person name="Tatsumi K"/>
            <person name="Tanaka K"/>
            <person name="Motone F"/>
            <person name="Kageyama Y"/>
            <person name="Nozu R"/>
            <person name="Adachi N"/>
            <person name="Nishimura O"/>
            <person name="Nakagawa R"/>
            <person name="Tanegashima C"/>
            <person name="Kiyatake I"/>
            <person name="Matsumoto R"/>
            <person name="Murakumo K"/>
            <person name="Nishida K"/>
            <person name="Terakita A"/>
            <person name="Kuratani S"/>
            <person name="Sato K"/>
            <person name="Hyodo S Kuraku.S."/>
        </authorList>
    </citation>
    <scope>NUCLEOTIDE SEQUENCE [LARGE SCALE GENOMIC DNA]</scope>
</reference>
<dbReference type="InterPro" id="IPR036179">
    <property type="entry name" value="Ig-like_dom_sf"/>
</dbReference>
<proteinExistence type="inferred from homology"/>
<dbReference type="GO" id="GO:0005615">
    <property type="term" value="C:extracellular space"/>
    <property type="evidence" value="ECO:0007669"/>
    <property type="project" value="TreeGrafter"/>
</dbReference>
<evidence type="ECO:0000256" key="2">
    <source>
        <dbReference type="RuleBase" id="RU004439"/>
    </source>
</evidence>
<dbReference type="PANTHER" id="PTHR16675">
    <property type="entry name" value="MHC CLASS I-RELATED"/>
    <property type="match status" value="1"/>
</dbReference>
<dbReference type="InterPro" id="IPR007110">
    <property type="entry name" value="Ig-like_dom"/>
</dbReference>
<dbReference type="Pfam" id="PF07654">
    <property type="entry name" value="C1-set"/>
    <property type="match status" value="1"/>
</dbReference>
<dbReference type="AlphaFoldDB" id="A0A401NYY6"/>
<comment type="caution">
    <text evidence="5">The sequence shown here is derived from an EMBL/GenBank/DDBJ whole genome shotgun (WGS) entry which is preliminary data.</text>
</comment>
<dbReference type="PROSITE" id="PS50835">
    <property type="entry name" value="IG_LIKE"/>
    <property type="match status" value="1"/>
</dbReference>
<dbReference type="PRINTS" id="PR01638">
    <property type="entry name" value="MHCCLASSI"/>
</dbReference>
<gene>
    <name evidence="5" type="ORF">scyTo_0014948</name>
</gene>
<dbReference type="FunFam" id="3.30.500.10:FF:000001">
    <property type="entry name" value="H-2 class I histocompatibility antigen, alpha chain"/>
    <property type="match status" value="1"/>
</dbReference>
<keyword evidence="3" id="KW-0472">Membrane</keyword>
<dbReference type="STRING" id="75743.A0A401NYY6"/>
<keyword evidence="6" id="KW-1185">Reference proteome</keyword>
<accession>A0A401NYY6</accession>
<dbReference type="SMART" id="SM00407">
    <property type="entry name" value="IGc1"/>
    <property type="match status" value="1"/>
</dbReference>
<protein>
    <recommendedName>
        <fullName evidence="4">Ig-like domain-containing protein</fullName>
    </recommendedName>
</protein>
<dbReference type="GO" id="GO:0009897">
    <property type="term" value="C:external side of plasma membrane"/>
    <property type="evidence" value="ECO:0007669"/>
    <property type="project" value="TreeGrafter"/>
</dbReference>
<comment type="similarity">
    <text evidence="2">Belongs to the MHC class I family.</text>
</comment>
<evidence type="ECO:0000256" key="3">
    <source>
        <dbReference type="SAM" id="Phobius"/>
    </source>
</evidence>
<feature type="domain" description="Ig-like" evidence="4">
    <location>
        <begin position="178"/>
        <end position="254"/>
    </location>
</feature>
<dbReference type="InterPro" id="IPR013783">
    <property type="entry name" value="Ig-like_fold"/>
</dbReference>
<feature type="non-terminal residue" evidence="5">
    <location>
        <position position="300"/>
    </location>
</feature>
<dbReference type="InterPro" id="IPR011162">
    <property type="entry name" value="MHC_I/II-like_Ag-recog"/>
</dbReference>
<evidence type="ECO:0000313" key="5">
    <source>
        <dbReference type="EMBL" id="GCB66065.1"/>
    </source>
</evidence>
<dbReference type="InterPro" id="IPR001039">
    <property type="entry name" value="MHC_I_a_a1/a2"/>
</dbReference>
<dbReference type="InterPro" id="IPR050208">
    <property type="entry name" value="MHC_class-I_related"/>
</dbReference>
<dbReference type="PROSITE" id="PS00290">
    <property type="entry name" value="IG_MHC"/>
    <property type="match status" value="1"/>
</dbReference>
<dbReference type="Gene3D" id="3.30.500.10">
    <property type="entry name" value="MHC class I-like antigen recognition-like"/>
    <property type="match status" value="1"/>
</dbReference>
<dbReference type="Gene3D" id="2.60.40.10">
    <property type="entry name" value="Immunoglobulins"/>
    <property type="match status" value="1"/>
</dbReference>
<dbReference type="EMBL" id="BFAA01008242">
    <property type="protein sequence ID" value="GCB66065.1"/>
    <property type="molecule type" value="Genomic_DNA"/>
</dbReference>
<dbReference type="InterPro" id="IPR003006">
    <property type="entry name" value="Ig/MHC_CS"/>
</dbReference>